<keyword evidence="3" id="KW-0902">Two-component regulatory system</keyword>
<dbReference type="InterPro" id="IPR011006">
    <property type="entry name" value="CheY-like_superfamily"/>
</dbReference>
<dbReference type="PANTHER" id="PTHR48111:SF40">
    <property type="entry name" value="PHOSPHATE REGULON TRANSCRIPTIONAL REGULATORY PROTEIN PHOB"/>
    <property type="match status" value="1"/>
</dbReference>
<keyword evidence="6" id="KW-0804">Transcription</keyword>
<dbReference type="GO" id="GO:0000976">
    <property type="term" value="F:transcription cis-regulatory region binding"/>
    <property type="evidence" value="ECO:0007669"/>
    <property type="project" value="TreeGrafter"/>
</dbReference>
<proteinExistence type="predicted"/>
<feature type="domain" description="OmpR/PhoB-type" evidence="10">
    <location>
        <begin position="136"/>
        <end position="235"/>
    </location>
</feature>
<keyword evidence="5 8" id="KW-0238">DNA-binding</keyword>
<feature type="domain" description="Response regulatory" evidence="9">
    <location>
        <begin position="5"/>
        <end position="118"/>
    </location>
</feature>
<dbReference type="GO" id="GO:0032993">
    <property type="term" value="C:protein-DNA complex"/>
    <property type="evidence" value="ECO:0007669"/>
    <property type="project" value="TreeGrafter"/>
</dbReference>
<evidence type="ECO:0000256" key="6">
    <source>
        <dbReference type="ARBA" id="ARBA00023163"/>
    </source>
</evidence>
<accession>A0A223KKI3</accession>
<feature type="modified residue" description="4-aspartylphosphate" evidence="7">
    <location>
        <position position="54"/>
    </location>
</feature>
<evidence type="ECO:0000256" key="5">
    <source>
        <dbReference type="ARBA" id="ARBA00023125"/>
    </source>
</evidence>
<evidence type="ECO:0000256" key="1">
    <source>
        <dbReference type="ARBA" id="ARBA00004496"/>
    </source>
</evidence>
<dbReference type="AlphaFoldDB" id="A0A223KKI3"/>
<evidence type="ECO:0000256" key="4">
    <source>
        <dbReference type="ARBA" id="ARBA00023015"/>
    </source>
</evidence>
<dbReference type="Gene3D" id="1.10.10.10">
    <property type="entry name" value="Winged helix-like DNA-binding domain superfamily/Winged helix DNA-binding domain"/>
    <property type="match status" value="1"/>
</dbReference>
<dbReference type="SUPFAM" id="SSF52172">
    <property type="entry name" value="CheY-like"/>
    <property type="match status" value="1"/>
</dbReference>
<evidence type="ECO:0000256" key="2">
    <source>
        <dbReference type="ARBA" id="ARBA00022553"/>
    </source>
</evidence>
<evidence type="ECO:0000256" key="3">
    <source>
        <dbReference type="ARBA" id="ARBA00023012"/>
    </source>
</evidence>
<reference evidence="11 12" key="1">
    <citation type="submission" date="2016-12" db="EMBL/GenBank/DDBJ databases">
        <title>The whole genome sequencing and assembly of Bacillus cohnii DSM 6307T strain.</title>
        <authorList>
            <person name="Lee Y.-J."/>
            <person name="Yi H."/>
            <person name="Bahn Y.-S."/>
            <person name="Kim J.F."/>
            <person name="Lee D.-W."/>
        </authorList>
    </citation>
    <scope>NUCLEOTIDE SEQUENCE [LARGE SCALE GENOMIC DNA]</scope>
    <source>
        <strain evidence="11 12">DSM 6307</strain>
    </source>
</reference>
<dbReference type="Gene3D" id="3.40.50.2300">
    <property type="match status" value="1"/>
</dbReference>
<evidence type="ECO:0000313" key="11">
    <source>
        <dbReference type="EMBL" id="AST89877.1"/>
    </source>
</evidence>
<dbReference type="Proteomes" id="UP000215224">
    <property type="component" value="Chromosome"/>
</dbReference>
<dbReference type="InterPro" id="IPR016032">
    <property type="entry name" value="Sig_transdc_resp-reg_C-effctor"/>
</dbReference>
<dbReference type="SUPFAM" id="SSF46894">
    <property type="entry name" value="C-terminal effector domain of the bipartite response regulators"/>
    <property type="match status" value="1"/>
</dbReference>
<dbReference type="CDD" id="cd00383">
    <property type="entry name" value="trans_reg_C"/>
    <property type="match status" value="1"/>
</dbReference>
<evidence type="ECO:0000259" key="9">
    <source>
        <dbReference type="PROSITE" id="PS50110"/>
    </source>
</evidence>
<dbReference type="PROSITE" id="PS51755">
    <property type="entry name" value="OMPR_PHOB"/>
    <property type="match status" value="1"/>
</dbReference>
<dbReference type="GO" id="GO:0006355">
    <property type="term" value="P:regulation of DNA-templated transcription"/>
    <property type="evidence" value="ECO:0007669"/>
    <property type="project" value="InterPro"/>
</dbReference>
<dbReference type="KEGG" id="bcoh:BC6307_00580"/>
<dbReference type="Gene3D" id="6.10.250.690">
    <property type="match status" value="1"/>
</dbReference>
<evidence type="ECO:0000256" key="7">
    <source>
        <dbReference type="PROSITE-ProRule" id="PRU00169"/>
    </source>
</evidence>
<evidence type="ECO:0000259" key="10">
    <source>
        <dbReference type="PROSITE" id="PS51755"/>
    </source>
</evidence>
<name>A0A223KKI3_9BACI</name>
<dbReference type="STRING" id="1314751.GCA_001591425_02329"/>
<protein>
    <submittedName>
        <fullName evidence="11">DNA-binding response regulator</fullName>
    </submittedName>
</protein>
<dbReference type="Pfam" id="PF00072">
    <property type="entry name" value="Response_reg"/>
    <property type="match status" value="1"/>
</dbReference>
<dbReference type="InterPro" id="IPR001867">
    <property type="entry name" value="OmpR/PhoB-type_DNA-bd"/>
</dbReference>
<keyword evidence="12" id="KW-1185">Reference proteome</keyword>
<dbReference type="FunFam" id="1.10.10.10:FF:000018">
    <property type="entry name" value="DNA-binding response regulator ResD"/>
    <property type="match status" value="1"/>
</dbReference>
<dbReference type="GO" id="GO:0005829">
    <property type="term" value="C:cytosol"/>
    <property type="evidence" value="ECO:0007669"/>
    <property type="project" value="TreeGrafter"/>
</dbReference>
<dbReference type="PANTHER" id="PTHR48111">
    <property type="entry name" value="REGULATOR OF RPOS"/>
    <property type="match status" value="1"/>
</dbReference>
<dbReference type="SMART" id="SM00448">
    <property type="entry name" value="REC"/>
    <property type="match status" value="1"/>
</dbReference>
<dbReference type="FunFam" id="3.40.50.2300:FF:000001">
    <property type="entry name" value="DNA-binding response regulator PhoB"/>
    <property type="match status" value="1"/>
</dbReference>
<dbReference type="SMART" id="SM00862">
    <property type="entry name" value="Trans_reg_C"/>
    <property type="match status" value="1"/>
</dbReference>
<evidence type="ECO:0000313" key="12">
    <source>
        <dbReference type="Proteomes" id="UP000215224"/>
    </source>
</evidence>
<dbReference type="Pfam" id="PF00486">
    <property type="entry name" value="Trans_reg_C"/>
    <property type="match status" value="1"/>
</dbReference>
<sequence>MSGEKVMLVEDDSDIREILQMYLQKEGYHIIHAEDGTTALRLLDEKKPDVIILDVVLPGMDGFEVCRLLRQKTNIPILFLSSKEDEIDKILGHKIGGDDYVTKPFSPALVIAKVQGHLRRNRHIAGHTSSKEEKASEVIEYPGLHIDKGSCVVKANGSPVLLSAKEYQLLCLLAEHPNRVYSVDDLFELIWGEESLGDNRTVMVHISNLRKKIEPVSDKPMYIVTVRGMGYKFISHKE</sequence>
<dbReference type="InterPro" id="IPR036388">
    <property type="entry name" value="WH-like_DNA-bd_sf"/>
</dbReference>
<dbReference type="GO" id="GO:0000156">
    <property type="term" value="F:phosphorelay response regulator activity"/>
    <property type="evidence" value="ECO:0007669"/>
    <property type="project" value="TreeGrafter"/>
</dbReference>
<keyword evidence="2 7" id="KW-0597">Phosphoprotein</keyword>
<gene>
    <name evidence="11" type="ORF">BC6307_00580</name>
</gene>
<comment type="subcellular location">
    <subcellularLocation>
        <location evidence="1">Cytoplasm</location>
    </subcellularLocation>
</comment>
<dbReference type="EMBL" id="CP018866">
    <property type="protein sequence ID" value="AST89877.1"/>
    <property type="molecule type" value="Genomic_DNA"/>
</dbReference>
<organism evidence="11 12">
    <name type="scientific">Sutcliffiella cohnii</name>
    <dbReference type="NCBI Taxonomy" id="33932"/>
    <lineage>
        <taxon>Bacteria</taxon>
        <taxon>Bacillati</taxon>
        <taxon>Bacillota</taxon>
        <taxon>Bacilli</taxon>
        <taxon>Bacillales</taxon>
        <taxon>Bacillaceae</taxon>
        <taxon>Sutcliffiella</taxon>
    </lineage>
</organism>
<feature type="DNA-binding region" description="OmpR/PhoB-type" evidence="8">
    <location>
        <begin position="136"/>
        <end position="235"/>
    </location>
</feature>
<dbReference type="InterPro" id="IPR001789">
    <property type="entry name" value="Sig_transdc_resp-reg_receiver"/>
</dbReference>
<dbReference type="RefSeq" id="WP_066416211.1">
    <property type="nucleotide sequence ID" value="NZ_CP018866.1"/>
</dbReference>
<dbReference type="CDD" id="cd17574">
    <property type="entry name" value="REC_OmpR"/>
    <property type="match status" value="1"/>
</dbReference>
<dbReference type="InterPro" id="IPR039420">
    <property type="entry name" value="WalR-like"/>
</dbReference>
<evidence type="ECO:0000256" key="8">
    <source>
        <dbReference type="PROSITE-ProRule" id="PRU01091"/>
    </source>
</evidence>
<dbReference type="PROSITE" id="PS50110">
    <property type="entry name" value="RESPONSE_REGULATORY"/>
    <property type="match status" value="1"/>
</dbReference>
<keyword evidence="4" id="KW-0805">Transcription regulation</keyword>